<reference evidence="2 3" key="2">
    <citation type="journal article" date="2022" name="Mol. Biol. Evol.">
        <title>Comparative Genomics Reveals Insights into the Divergent Evolution of Astigmatic Mites and Household Pest Adaptations.</title>
        <authorList>
            <person name="Xiong Q."/>
            <person name="Wan A.T."/>
            <person name="Liu X."/>
            <person name="Fung C.S."/>
            <person name="Xiao X."/>
            <person name="Malainual N."/>
            <person name="Hou J."/>
            <person name="Wang L."/>
            <person name="Wang M."/>
            <person name="Yang K.Y."/>
            <person name="Cui Y."/>
            <person name="Leung E.L."/>
            <person name="Nong W."/>
            <person name="Shin S.K."/>
            <person name="Au S.W."/>
            <person name="Jeong K.Y."/>
            <person name="Chew F.T."/>
            <person name="Hui J.H."/>
            <person name="Leung T.F."/>
            <person name="Tungtrongchitr A."/>
            <person name="Zhong N."/>
            <person name="Liu Z."/>
            <person name="Tsui S.K."/>
        </authorList>
    </citation>
    <scope>NUCLEOTIDE SEQUENCE [LARGE SCALE GENOMIC DNA]</scope>
    <source>
        <strain evidence="2">Derp</strain>
    </source>
</reference>
<keyword evidence="3" id="KW-1185">Reference proteome</keyword>
<feature type="transmembrane region" description="Helical" evidence="1">
    <location>
        <begin position="629"/>
        <end position="648"/>
    </location>
</feature>
<feature type="transmembrane region" description="Helical" evidence="1">
    <location>
        <begin position="235"/>
        <end position="261"/>
    </location>
</feature>
<feature type="transmembrane region" description="Helical" evidence="1">
    <location>
        <begin position="1137"/>
        <end position="1162"/>
    </location>
</feature>
<feature type="transmembrane region" description="Helical" evidence="1">
    <location>
        <begin position="778"/>
        <end position="798"/>
    </location>
</feature>
<keyword evidence="1" id="KW-1133">Transmembrane helix</keyword>
<evidence type="ECO:0000313" key="3">
    <source>
        <dbReference type="Proteomes" id="UP000887458"/>
    </source>
</evidence>
<name>A0ABQ8J385_DERPT</name>
<gene>
    <name evidence="2" type="ORF">DERP_013148</name>
</gene>
<evidence type="ECO:0000313" key="2">
    <source>
        <dbReference type="EMBL" id="KAH9417034.1"/>
    </source>
</evidence>
<feature type="transmembrane region" description="Helical" evidence="1">
    <location>
        <begin position="66"/>
        <end position="86"/>
    </location>
</feature>
<sequence>MKHIVNDYDSGRYRLLHGFDILLFIYFSLRLFMLLIMYLDPEQYPFYQYDYVAGFFWQHRQIMNKFFIIICLFFLMLGTIGIRTFFYQSPDKLSFQVLYDCIVFNMDQYWKSLDTEENIQIKKSRRLNHYRQQFERDHHFLSMINPLADRLVLLKVWLDSWLQMDRIDRKLFEQHNRMRLFPHSPIKGRNQVLLFIFLIFIIGITAVIIVSQMFSTVLLQNSIILRLCLIIETTLVFYAITTIIQCAILLACSIIATSLIYNNELAEMNEKFVKFLNKTRTGQSITGKDLKQLRFIYEEHIRLSYFVLYNDKTTWSEALYYYALVSIPINITLMCELIVEDIIPETRFLFILIIVLHGVSGSFPFLLLANMSKNFHAINDYLPALQLRLKRFTHLRLKFKYDDLYERLIWGKKIVHTFGTLGDLTFRGLFEALLGYFVAFFLILGFYMNEQNQSRKYGSRKYRLLHNFDIILYLFWLGRLLFIGLMYWDPETFPLYKWDYGSGYFWKYRFIFNKFFLIILIFIVLGGFLGLKTFFYQRSDQLSFQVLYDCIVFNTDQYYQSMDTEENIQIKKSERFRKYHQQFDHDHRYLSMINPLADRLVSLKVWLDSWLQMDRIDRKLFQQHNRMRLFPYAPIKARNFALMFILFIDNINYFAHITGVILYIITAFIVNKGLFALTGNSMGKKLGILIEEIIFGYNAVTLSQSILLLSCLILSTSLIYHFELIEMNKNFQKILNQSKNNHSINVKDLRQLHFIYEEHIRLSYYIIYSDKTTWSQALYYYALISIPINVTLMCELIVEDMPIKTILLFVSITSIHAVTSLIPFLTTAYVSHDFHKLNKHLPAMQLQLKHSQHLRLKIKYDDLYGRLISGRKIAHTFGTLGNLTFRGLAMKHVIEEYGSRQFRLLHNMENILYFFWLARLLFIGLMYWDPETFPLYKWDYGSGYFWKYRLVFNKFFLIILIFIVLDGMLGMRTYYFQDPGQLSFRILYDCIVYNTDQYWKSLDTDENIAIKCQTRYNYYRQQFNHNHPILSMINPLADRLVSFKVWLDSWLKMDRINRKLFQKHNRMQLFPNSPIKGRNRVLMFVIFANYLNYYLQIIFVILYIIAATIVNPGLFVFTENSLIKKLGIIIEEIIFGFNAVTLLQCMLLLSCTIIAASIIYHFELNEINENFQKILNQSHYNNGKPIKIKDLKQLRFILEQHTRLTYYLMESDQNTWSKSLFYYALVGIPINVTFICELLVEDLPTKAIILFILIALSHTIASLIPFMLLALISYDFHKLNKHLPSMQLQLKQSKQHLRLKLKYDDLYGRLIY</sequence>
<feature type="transmembrane region" description="Helical" evidence="1">
    <location>
        <begin position="911"/>
        <end position="928"/>
    </location>
</feature>
<keyword evidence="1" id="KW-0472">Membrane</keyword>
<feature type="non-terminal residue" evidence="2">
    <location>
        <position position="1312"/>
    </location>
</feature>
<feature type="transmembrane region" description="Helical" evidence="1">
    <location>
        <begin position="1220"/>
        <end position="1240"/>
    </location>
</feature>
<comment type="caution">
    <text evidence="2">The sequence shown here is derived from an EMBL/GenBank/DDBJ whole genome shotgun (WGS) entry which is preliminary data.</text>
</comment>
<feature type="transmembrane region" description="Helical" evidence="1">
    <location>
        <begin position="695"/>
        <end position="720"/>
    </location>
</feature>
<feature type="transmembrane region" description="Helical" evidence="1">
    <location>
        <begin position="508"/>
        <end position="531"/>
    </location>
</feature>
<keyword evidence="1" id="KW-0812">Transmembrane</keyword>
<feature type="transmembrane region" description="Helical" evidence="1">
    <location>
        <begin position="319"/>
        <end position="339"/>
    </location>
</feature>
<feature type="transmembrane region" description="Helical" evidence="1">
    <location>
        <begin position="805"/>
        <end position="830"/>
    </location>
</feature>
<feature type="transmembrane region" description="Helical" evidence="1">
    <location>
        <begin position="654"/>
        <end position="674"/>
    </location>
</feature>
<feature type="transmembrane region" description="Helical" evidence="1">
    <location>
        <begin position="21"/>
        <end position="39"/>
    </location>
</feature>
<feature type="transmembrane region" description="Helical" evidence="1">
    <location>
        <begin position="348"/>
        <end position="369"/>
    </location>
</feature>
<feature type="transmembrane region" description="Helical" evidence="1">
    <location>
        <begin position="1093"/>
        <end position="1117"/>
    </location>
</feature>
<dbReference type="EMBL" id="NJHN03000082">
    <property type="protein sequence ID" value="KAH9417034.1"/>
    <property type="molecule type" value="Genomic_DNA"/>
</dbReference>
<reference evidence="2 3" key="1">
    <citation type="journal article" date="2018" name="J. Allergy Clin. Immunol.">
        <title>High-quality assembly of Dermatophagoides pteronyssinus genome and transcriptome reveals a wide range of novel allergens.</title>
        <authorList>
            <person name="Liu X.Y."/>
            <person name="Yang K.Y."/>
            <person name="Wang M.Q."/>
            <person name="Kwok J.S."/>
            <person name="Zeng X."/>
            <person name="Yang Z."/>
            <person name="Xiao X.J."/>
            <person name="Lau C.P."/>
            <person name="Li Y."/>
            <person name="Huang Z.M."/>
            <person name="Ba J.G."/>
            <person name="Yim A.K."/>
            <person name="Ouyang C.Y."/>
            <person name="Ngai S.M."/>
            <person name="Chan T.F."/>
            <person name="Leung E.L."/>
            <person name="Liu L."/>
            <person name="Liu Z.G."/>
            <person name="Tsui S.K."/>
        </authorList>
    </citation>
    <scope>NUCLEOTIDE SEQUENCE [LARGE SCALE GENOMIC DNA]</scope>
    <source>
        <strain evidence="2">Derp</strain>
    </source>
</reference>
<accession>A0ABQ8J385</accession>
<feature type="transmembrane region" description="Helical" evidence="1">
    <location>
        <begin position="429"/>
        <end position="449"/>
    </location>
</feature>
<organism evidence="2 3">
    <name type="scientific">Dermatophagoides pteronyssinus</name>
    <name type="common">European house dust mite</name>
    <dbReference type="NCBI Taxonomy" id="6956"/>
    <lineage>
        <taxon>Eukaryota</taxon>
        <taxon>Metazoa</taxon>
        <taxon>Ecdysozoa</taxon>
        <taxon>Arthropoda</taxon>
        <taxon>Chelicerata</taxon>
        <taxon>Arachnida</taxon>
        <taxon>Acari</taxon>
        <taxon>Acariformes</taxon>
        <taxon>Sarcoptiformes</taxon>
        <taxon>Astigmata</taxon>
        <taxon>Psoroptidia</taxon>
        <taxon>Analgoidea</taxon>
        <taxon>Pyroglyphidae</taxon>
        <taxon>Dermatophagoidinae</taxon>
        <taxon>Dermatophagoides</taxon>
    </lineage>
</organism>
<dbReference type="Proteomes" id="UP000887458">
    <property type="component" value="Unassembled WGS sequence"/>
</dbReference>
<feature type="transmembrane region" description="Helical" evidence="1">
    <location>
        <begin position="192"/>
        <end position="214"/>
    </location>
</feature>
<feature type="transmembrane region" description="Helical" evidence="1">
    <location>
        <begin position="470"/>
        <end position="488"/>
    </location>
</feature>
<feature type="transmembrane region" description="Helical" evidence="1">
    <location>
        <begin position="1247"/>
        <end position="1274"/>
    </location>
</feature>
<protein>
    <submittedName>
        <fullName evidence="2">Uncharacterized protein</fullName>
    </submittedName>
</protein>
<proteinExistence type="predicted"/>
<evidence type="ECO:0000256" key="1">
    <source>
        <dbReference type="SAM" id="Phobius"/>
    </source>
</evidence>